<evidence type="ECO:0000256" key="6">
    <source>
        <dbReference type="ARBA" id="ARBA00022777"/>
    </source>
</evidence>
<dbReference type="InterPro" id="IPR013767">
    <property type="entry name" value="PAS_fold"/>
</dbReference>
<dbReference type="Proteomes" id="UP000605427">
    <property type="component" value="Unassembled WGS sequence"/>
</dbReference>
<evidence type="ECO:0000256" key="3">
    <source>
        <dbReference type="ARBA" id="ARBA00022553"/>
    </source>
</evidence>
<evidence type="ECO:0000256" key="10">
    <source>
        <dbReference type="SAM" id="Coils"/>
    </source>
</evidence>
<evidence type="ECO:0000256" key="5">
    <source>
        <dbReference type="ARBA" id="ARBA00022741"/>
    </source>
</evidence>
<dbReference type="Gene3D" id="1.10.287.130">
    <property type="match status" value="1"/>
</dbReference>
<evidence type="ECO:0000256" key="9">
    <source>
        <dbReference type="PROSITE-ProRule" id="PRU00169"/>
    </source>
</evidence>
<dbReference type="SUPFAM" id="SSF55874">
    <property type="entry name" value="ATPase domain of HSP90 chaperone/DNA topoisomerase II/histidine kinase"/>
    <property type="match status" value="1"/>
</dbReference>
<feature type="modified residue" description="4-aspartylphosphate" evidence="9">
    <location>
        <position position="970"/>
    </location>
</feature>
<dbReference type="InterPro" id="IPR000700">
    <property type="entry name" value="PAS-assoc_C"/>
</dbReference>
<feature type="domain" description="PAS" evidence="13">
    <location>
        <begin position="140"/>
        <end position="207"/>
    </location>
</feature>
<keyword evidence="5" id="KW-0547">Nucleotide-binding</keyword>
<organism evidence="15 16">
    <name type="scientific">Saccharibacillus endophyticus</name>
    <dbReference type="NCBI Taxonomy" id="2060666"/>
    <lineage>
        <taxon>Bacteria</taxon>
        <taxon>Bacillati</taxon>
        <taxon>Bacillota</taxon>
        <taxon>Bacilli</taxon>
        <taxon>Bacillales</taxon>
        <taxon>Paenibacillaceae</taxon>
        <taxon>Saccharibacillus</taxon>
    </lineage>
</organism>
<accession>A0ABQ2A0U9</accession>
<dbReference type="InterPro" id="IPR005467">
    <property type="entry name" value="His_kinase_dom"/>
</dbReference>
<evidence type="ECO:0000259" key="14">
    <source>
        <dbReference type="PROSITE" id="PS50113"/>
    </source>
</evidence>
<sequence>MSKQPEQGTTIFERIYKQSPVGIAILAVGRGHLLYANAKLGLILGYGEEELIGLEFAALLHTEATPDTERADAKIRDSIADPEDPLEFERRCRRKDGSFVWVSFHLAELDATDDQPGRCVIVHALDVTTEYKDRQQLMESSDAYEILMDNTRELVTQSSMDGRLLYASPSVKTLLGYATEEMVGHHRSEFYHPEEMRAMTNLSIEDAQGQILMRRIRHKDGRYLWFETLFRILRGRLGEADTIIGIGRDVTTRKMYEDMLDEVQRIAHIGSWEWNLAEERIHYSEETLRIFEGELVQDESYPKSLLRILHPADQAHLLDYTERMLRGEAEPFITYRVILSDRTVKTIRSQYEVWRGPEGETLRIIGMTQDVTQQATIENLIRESEQRYKSLFDYNPSGVYAYDLEGRFVTVNASQERLTGYSEMELIGLPIAELAVPEHRERVKSGFESVKRGEAQTYEVCLVRKDGSLIDVSVTNTPIIVDERIVGVYGIASDITERKRHLAQIEKLSYEHTLILNSVSEGIFGTDLDGKLVFINPPGAKMLGFLPNEAIGGVNLSRIHQTSRDGIQYDPDDSPLMNALRTGEAYQNGESVFWRKDGSSFLVSYRVTPLYDQGERKGAVVVFTDITGEMEIIRAKESAERADRAKSEFLAIMSHELRTPMNGVIGMATLLGETELDESQHAYVDIIVQSSENLMHILNEVLDFSKIEAGKMVLSSEPMQIRHVLDQAIDLFSSRAAEKGLMLTANVAPSVPEVLVGDPDRVRQVLVNLISNAIKFTDEGGVMVTIEPGFFHQHNALTLEVAVRDTGIGIPPDKQGLLFQSFSQIDPSINRKYGGTGLGLAICKKLIDLMDGYIGVQSREGEGSNFHFTLPLHIPSENPSEKPSEDPAILEALGERLAQASARERLDELEAKSSSLEGELRVLIAEDHPVNRRLLQEMLTKFGCICDLAQNGREAVEAATAHGYDLIFMDVQMPEMDGLESAARIRELSAGNGPVIIAVTAFSDKENRESCRKAGMQDFIGKPLFAEEVESLVEKWKRRISSTRV</sequence>
<dbReference type="PROSITE" id="PS50110">
    <property type="entry name" value="RESPONSE_REGULATORY"/>
    <property type="match status" value="1"/>
</dbReference>
<dbReference type="InterPro" id="IPR036097">
    <property type="entry name" value="HisK_dim/P_sf"/>
</dbReference>
<dbReference type="PROSITE" id="PS50112">
    <property type="entry name" value="PAS"/>
    <property type="match status" value="4"/>
</dbReference>
<dbReference type="Gene3D" id="3.40.50.2300">
    <property type="match status" value="1"/>
</dbReference>
<dbReference type="CDD" id="cd16922">
    <property type="entry name" value="HATPase_EvgS-ArcB-TorS-like"/>
    <property type="match status" value="1"/>
</dbReference>
<dbReference type="Pfam" id="PF00072">
    <property type="entry name" value="Response_reg"/>
    <property type="match status" value="1"/>
</dbReference>
<name>A0ABQ2A0U9_9BACL</name>
<keyword evidence="4" id="KW-0808">Transferase</keyword>
<dbReference type="Pfam" id="PF02518">
    <property type="entry name" value="HATPase_c"/>
    <property type="match status" value="1"/>
</dbReference>
<feature type="coiled-coil region" evidence="10">
    <location>
        <begin position="899"/>
        <end position="926"/>
    </location>
</feature>
<feature type="domain" description="Histidine kinase" evidence="11">
    <location>
        <begin position="652"/>
        <end position="874"/>
    </location>
</feature>
<dbReference type="SMART" id="SM00388">
    <property type="entry name" value="HisKA"/>
    <property type="match status" value="1"/>
</dbReference>
<evidence type="ECO:0000256" key="8">
    <source>
        <dbReference type="ARBA" id="ARBA00023012"/>
    </source>
</evidence>
<dbReference type="InterPro" id="IPR004358">
    <property type="entry name" value="Sig_transdc_His_kin-like_C"/>
</dbReference>
<dbReference type="InterPro" id="IPR036890">
    <property type="entry name" value="HATPase_C_sf"/>
</dbReference>
<dbReference type="NCBIfam" id="TIGR00229">
    <property type="entry name" value="sensory_box"/>
    <property type="match status" value="4"/>
</dbReference>
<keyword evidence="16" id="KW-1185">Reference proteome</keyword>
<evidence type="ECO:0000256" key="1">
    <source>
        <dbReference type="ARBA" id="ARBA00000085"/>
    </source>
</evidence>
<dbReference type="InterPro" id="IPR001610">
    <property type="entry name" value="PAC"/>
</dbReference>
<evidence type="ECO:0000259" key="12">
    <source>
        <dbReference type="PROSITE" id="PS50110"/>
    </source>
</evidence>
<keyword evidence="8" id="KW-0902">Two-component regulatory system</keyword>
<keyword evidence="7" id="KW-0067">ATP-binding</keyword>
<dbReference type="SMART" id="SM00387">
    <property type="entry name" value="HATPase_c"/>
    <property type="match status" value="1"/>
</dbReference>
<dbReference type="Gene3D" id="2.10.70.100">
    <property type="match status" value="1"/>
</dbReference>
<dbReference type="SMART" id="SM00091">
    <property type="entry name" value="PAS"/>
    <property type="match status" value="5"/>
</dbReference>
<dbReference type="RefSeq" id="WP_172245750.1">
    <property type="nucleotide sequence ID" value="NZ_BMDD01000004.1"/>
</dbReference>
<evidence type="ECO:0000256" key="4">
    <source>
        <dbReference type="ARBA" id="ARBA00022679"/>
    </source>
</evidence>
<dbReference type="Gene3D" id="3.30.450.20">
    <property type="entry name" value="PAS domain"/>
    <property type="match status" value="5"/>
</dbReference>
<gene>
    <name evidence="15" type="ORF">GCM10007362_34450</name>
</gene>
<dbReference type="SUPFAM" id="SSF52172">
    <property type="entry name" value="CheY-like"/>
    <property type="match status" value="1"/>
</dbReference>
<dbReference type="Gene3D" id="3.30.565.10">
    <property type="entry name" value="Histidine kinase-like ATPase, C-terminal domain"/>
    <property type="match status" value="1"/>
</dbReference>
<dbReference type="InterPro" id="IPR001789">
    <property type="entry name" value="Sig_transdc_resp-reg_receiver"/>
</dbReference>
<dbReference type="SMART" id="SM00448">
    <property type="entry name" value="REC"/>
    <property type="match status" value="1"/>
</dbReference>
<dbReference type="SUPFAM" id="SSF55785">
    <property type="entry name" value="PYP-like sensor domain (PAS domain)"/>
    <property type="match status" value="5"/>
</dbReference>
<dbReference type="InterPro" id="IPR035965">
    <property type="entry name" value="PAS-like_dom_sf"/>
</dbReference>
<comment type="catalytic activity">
    <reaction evidence="1">
        <text>ATP + protein L-histidine = ADP + protein N-phospho-L-histidine.</text>
        <dbReference type="EC" id="2.7.13.3"/>
    </reaction>
</comment>
<dbReference type="PROSITE" id="PS50109">
    <property type="entry name" value="HIS_KIN"/>
    <property type="match status" value="1"/>
</dbReference>
<dbReference type="InterPro" id="IPR003594">
    <property type="entry name" value="HATPase_dom"/>
</dbReference>
<dbReference type="PANTHER" id="PTHR45339">
    <property type="entry name" value="HYBRID SIGNAL TRANSDUCTION HISTIDINE KINASE J"/>
    <property type="match status" value="1"/>
</dbReference>
<proteinExistence type="predicted"/>
<reference evidence="16" key="1">
    <citation type="journal article" date="2019" name="Int. J. Syst. Evol. Microbiol.">
        <title>The Global Catalogue of Microorganisms (GCM) 10K type strain sequencing project: providing services to taxonomists for standard genome sequencing and annotation.</title>
        <authorList>
            <consortium name="The Broad Institute Genomics Platform"/>
            <consortium name="The Broad Institute Genome Sequencing Center for Infectious Disease"/>
            <person name="Wu L."/>
            <person name="Ma J."/>
        </authorList>
    </citation>
    <scope>NUCLEOTIDE SEQUENCE [LARGE SCALE GENOMIC DNA]</scope>
    <source>
        <strain evidence="16">CCM 8702</strain>
    </source>
</reference>
<feature type="domain" description="PAS" evidence="13">
    <location>
        <begin position="384"/>
        <end position="454"/>
    </location>
</feature>
<keyword evidence="3 9" id="KW-0597">Phosphoprotein</keyword>
<feature type="domain" description="PAS" evidence="13">
    <location>
        <begin position="31"/>
        <end position="82"/>
    </location>
</feature>
<feature type="domain" description="PAC" evidence="14">
    <location>
        <begin position="210"/>
        <end position="262"/>
    </location>
</feature>
<evidence type="ECO:0000256" key="2">
    <source>
        <dbReference type="ARBA" id="ARBA00012438"/>
    </source>
</evidence>
<comment type="caution">
    <text evidence="15">The sequence shown here is derived from an EMBL/GenBank/DDBJ whole genome shotgun (WGS) entry which is preliminary data.</text>
</comment>
<dbReference type="InterPro" id="IPR011006">
    <property type="entry name" value="CheY-like_superfamily"/>
</dbReference>
<dbReference type="InterPro" id="IPR000014">
    <property type="entry name" value="PAS"/>
</dbReference>
<dbReference type="PROSITE" id="PS50113">
    <property type="entry name" value="PAC"/>
    <property type="match status" value="3"/>
</dbReference>
<evidence type="ECO:0000256" key="7">
    <source>
        <dbReference type="ARBA" id="ARBA00022840"/>
    </source>
</evidence>
<dbReference type="EMBL" id="BMDD01000004">
    <property type="protein sequence ID" value="GGH82714.1"/>
    <property type="molecule type" value="Genomic_DNA"/>
</dbReference>
<feature type="domain" description="Response regulatory" evidence="12">
    <location>
        <begin position="921"/>
        <end position="1037"/>
    </location>
</feature>
<dbReference type="PRINTS" id="PR00344">
    <property type="entry name" value="BCTRLSENSOR"/>
</dbReference>
<evidence type="ECO:0000313" key="15">
    <source>
        <dbReference type="EMBL" id="GGH82714.1"/>
    </source>
</evidence>
<dbReference type="PANTHER" id="PTHR45339:SF1">
    <property type="entry name" value="HYBRID SIGNAL TRANSDUCTION HISTIDINE KINASE J"/>
    <property type="match status" value="1"/>
</dbReference>
<dbReference type="SUPFAM" id="SSF47384">
    <property type="entry name" value="Homodimeric domain of signal transducing histidine kinase"/>
    <property type="match status" value="1"/>
</dbReference>
<dbReference type="Pfam" id="PF00989">
    <property type="entry name" value="PAS"/>
    <property type="match status" value="2"/>
</dbReference>
<feature type="domain" description="PAS" evidence="13">
    <location>
        <begin position="515"/>
        <end position="583"/>
    </location>
</feature>
<dbReference type="EC" id="2.7.13.3" evidence="2"/>
<dbReference type="InterPro" id="IPR013655">
    <property type="entry name" value="PAS_fold_3"/>
</dbReference>
<dbReference type="InterPro" id="IPR003661">
    <property type="entry name" value="HisK_dim/P_dom"/>
</dbReference>
<keyword evidence="6" id="KW-0418">Kinase</keyword>
<evidence type="ECO:0000313" key="16">
    <source>
        <dbReference type="Proteomes" id="UP000605427"/>
    </source>
</evidence>
<evidence type="ECO:0000259" key="11">
    <source>
        <dbReference type="PROSITE" id="PS50109"/>
    </source>
</evidence>
<dbReference type="CDD" id="cd00130">
    <property type="entry name" value="PAS"/>
    <property type="match status" value="5"/>
</dbReference>
<dbReference type="SMART" id="SM00086">
    <property type="entry name" value="PAC"/>
    <property type="match status" value="5"/>
</dbReference>
<dbReference type="Pfam" id="PF08447">
    <property type="entry name" value="PAS_3"/>
    <property type="match status" value="2"/>
</dbReference>
<feature type="domain" description="PAC" evidence="14">
    <location>
        <begin position="587"/>
        <end position="638"/>
    </location>
</feature>
<dbReference type="Pfam" id="PF00512">
    <property type="entry name" value="HisKA"/>
    <property type="match status" value="1"/>
</dbReference>
<feature type="domain" description="PAC" evidence="14">
    <location>
        <begin position="456"/>
        <end position="507"/>
    </location>
</feature>
<dbReference type="CDD" id="cd17546">
    <property type="entry name" value="REC_hyHK_CKI1_RcsC-like"/>
    <property type="match status" value="1"/>
</dbReference>
<dbReference type="CDD" id="cd00082">
    <property type="entry name" value="HisKA"/>
    <property type="match status" value="1"/>
</dbReference>
<evidence type="ECO:0000259" key="13">
    <source>
        <dbReference type="PROSITE" id="PS50112"/>
    </source>
</evidence>
<protein>
    <recommendedName>
        <fullName evidence="2">histidine kinase</fullName>
        <ecNumber evidence="2">2.7.13.3</ecNumber>
    </recommendedName>
</protein>
<keyword evidence="10" id="KW-0175">Coiled coil</keyword>